<sequence length="150" mass="16630">MKALEGILQMLYTLLPGDNAHSAKRTRVEKTAARYGNCSTCEIMFDVTVSLEESQKGACARHSNHEQMHEDECPEMLSITTNLGMNGRGTNLSATSAGCEFNRHSTTTLTDGWWHETRDLRNSSSDEEGPENEVAITDDGARDDANEFEE</sequence>
<comment type="caution">
    <text evidence="2">The sequence shown here is derived from an EMBL/GenBank/DDBJ whole genome shotgun (WGS) entry which is preliminary data.</text>
</comment>
<reference evidence="2" key="1">
    <citation type="journal article" date="2020" name="Stud. Mycol.">
        <title>101 Dothideomycetes genomes: a test case for predicting lifestyles and emergence of pathogens.</title>
        <authorList>
            <person name="Haridas S."/>
            <person name="Albert R."/>
            <person name="Binder M."/>
            <person name="Bloem J."/>
            <person name="Labutti K."/>
            <person name="Salamov A."/>
            <person name="Andreopoulos B."/>
            <person name="Baker S."/>
            <person name="Barry K."/>
            <person name="Bills G."/>
            <person name="Bluhm B."/>
            <person name="Cannon C."/>
            <person name="Castanera R."/>
            <person name="Culley D."/>
            <person name="Daum C."/>
            <person name="Ezra D."/>
            <person name="Gonzalez J."/>
            <person name="Henrissat B."/>
            <person name="Kuo A."/>
            <person name="Liang C."/>
            <person name="Lipzen A."/>
            <person name="Lutzoni F."/>
            <person name="Magnuson J."/>
            <person name="Mondo S."/>
            <person name="Nolan M."/>
            <person name="Ohm R."/>
            <person name="Pangilinan J."/>
            <person name="Park H.-J."/>
            <person name="Ramirez L."/>
            <person name="Alfaro M."/>
            <person name="Sun H."/>
            <person name="Tritt A."/>
            <person name="Yoshinaga Y."/>
            <person name="Zwiers L.-H."/>
            <person name="Turgeon B."/>
            <person name="Goodwin S."/>
            <person name="Spatafora J."/>
            <person name="Crous P."/>
            <person name="Grigoriev I."/>
        </authorList>
    </citation>
    <scope>NUCLEOTIDE SEQUENCE</scope>
    <source>
        <strain evidence="2">CBS 130266</strain>
    </source>
</reference>
<keyword evidence="3" id="KW-1185">Reference proteome</keyword>
<protein>
    <submittedName>
        <fullName evidence="2">Uncharacterized protein</fullName>
    </submittedName>
</protein>
<dbReference type="Proteomes" id="UP000800235">
    <property type="component" value="Unassembled WGS sequence"/>
</dbReference>
<accession>A0A9P4NLT2</accession>
<proteinExistence type="predicted"/>
<dbReference type="EMBL" id="MU007059">
    <property type="protein sequence ID" value="KAF2427510.1"/>
    <property type="molecule type" value="Genomic_DNA"/>
</dbReference>
<gene>
    <name evidence="2" type="ORF">EJ08DRAFT_735975</name>
</gene>
<evidence type="ECO:0000313" key="2">
    <source>
        <dbReference type="EMBL" id="KAF2427510.1"/>
    </source>
</evidence>
<feature type="region of interest" description="Disordered" evidence="1">
    <location>
        <begin position="116"/>
        <end position="150"/>
    </location>
</feature>
<evidence type="ECO:0000313" key="3">
    <source>
        <dbReference type="Proteomes" id="UP000800235"/>
    </source>
</evidence>
<organism evidence="2 3">
    <name type="scientific">Tothia fuscella</name>
    <dbReference type="NCBI Taxonomy" id="1048955"/>
    <lineage>
        <taxon>Eukaryota</taxon>
        <taxon>Fungi</taxon>
        <taxon>Dikarya</taxon>
        <taxon>Ascomycota</taxon>
        <taxon>Pezizomycotina</taxon>
        <taxon>Dothideomycetes</taxon>
        <taxon>Pleosporomycetidae</taxon>
        <taxon>Venturiales</taxon>
        <taxon>Cylindrosympodiaceae</taxon>
        <taxon>Tothia</taxon>
    </lineage>
</organism>
<evidence type="ECO:0000256" key="1">
    <source>
        <dbReference type="SAM" id="MobiDB-lite"/>
    </source>
</evidence>
<name>A0A9P4NLT2_9PEZI</name>
<feature type="compositionally biased region" description="Basic and acidic residues" evidence="1">
    <location>
        <begin position="139"/>
        <end position="150"/>
    </location>
</feature>
<dbReference type="AlphaFoldDB" id="A0A9P4NLT2"/>